<name>A0AAN6ZIM6_9PEZI</name>
<reference evidence="2" key="2">
    <citation type="submission" date="2023-05" db="EMBL/GenBank/DDBJ databases">
        <authorList>
            <consortium name="Lawrence Berkeley National Laboratory"/>
            <person name="Steindorff A."/>
            <person name="Hensen N."/>
            <person name="Bonometti L."/>
            <person name="Westerberg I."/>
            <person name="Brannstrom I.O."/>
            <person name="Guillou S."/>
            <person name="Cros-Aarteil S."/>
            <person name="Calhoun S."/>
            <person name="Haridas S."/>
            <person name="Kuo A."/>
            <person name="Mondo S."/>
            <person name="Pangilinan J."/>
            <person name="Riley R."/>
            <person name="Labutti K."/>
            <person name="Andreopoulos B."/>
            <person name="Lipzen A."/>
            <person name="Chen C."/>
            <person name="Yanf M."/>
            <person name="Daum C."/>
            <person name="Ng V."/>
            <person name="Clum A."/>
            <person name="Ohm R."/>
            <person name="Martin F."/>
            <person name="Silar P."/>
            <person name="Natvig D."/>
            <person name="Lalanne C."/>
            <person name="Gautier V."/>
            <person name="Ament-Velasquez S.L."/>
            <person name="Kruys A."/>
            <person name="Hutchinson M.I."/>
            <person name="Powell A.J."/>
            <person name="Barry K."/>
            <person name="Miller A.N."/>
            <person name="Grigoriev I.V."/>
            <person name="Debuchy R."/>
            <person name="Gladieux P."/>
            <person name="Thoren M.H."/>
            <person name="Johannesson H."/>
        </authorList>
    </citation>
    <scope>NUCLEOTIDE SEQUENCE</scope>
    <source>
        <strain evidence="2">CBS 123565</strain>
    </source>
</reference>
<reference evidence="2" key="1">
    <citation type="journal article" date="2023" name="Mol. Phylogenet. Evol.">
        <title>Genome-scale phylogeny and comparative genomics of the fungal order Sordariales.</title>
        <authorList>
            <person name="Hensen N."/>
            <person name="Bonometti L."/>
            <person name="Westerberg I."/>
            <person name="Brannstrom I.O."/>
            <person name="Guillou S."/>
            <person name="Cros-Aarteil S."/>
            <person name="Calhoun S."/>
            <person name="Haridas S."/>
            <person name="Kuo A."/>
            <person name="Mondo S."/>
            <person name="Pangilinan J."/>
            <person name="Riley R."/>
            <person name="LaButti K."/>
            <person name="Andreopoulos B."/>
            <person name="Lipzen A."/>
            <person name="Chen C."/>
            <person name="Yan M."/>
            <person name="Daum C."/>
            <person name="Ng V."/>
            <person name="Clum A."/>
            <person name="Steindorff A."/>
            <person name="Ohm R.A."/>
            <person name="Martin F."/>
            <person name="Silar P."/>
            <person name="Natvig D.O."/>
            <person name="Lalanne C."/>
            <person name="Gautier V."/>
            <person name="Ament-Velasquez S.L."/>
            <person name="Kruys A."/>
            <person name="Hutchinson M.I."/>
            <person name="Powell A.J."/>
            <person name="Barry K."/>
            <person name="Miller A.N."/>
            <person name="Grigoriev I.V."/>
            <person name="Debuchy R."/>
            <person name="Gladieux P."/>
            <person name="Hiltunen Thoren M."/>
            <person name="Johannesson H."/>
        </authorList>
    </citation>
    <scope>NUCLEOTIDE SEQUENCE</scope>
    <source>
        <strain evidence="2">CBS 123565</strain>
    </source>
</reference>
<feature type="region of interest" description="Disordered" evidence="1">
    <location>
        <begin position="99"/>
        <end position="130"/>
    </location>
</feature>
<feature type="region of interest" description="Disordered" evidence="1">
    <location>
        <begin position="1"/>
        <end position="21"/>
    </location>
</feature>
<dbReference type="AlphaFoldDB" id="A0AAN6ZIM6"/>
<evidence type="ECO:0000313" key="3">
    <source>
        <dbReference type="Proteomes" id="UP001304895"/>
    </source>
</evidence>
<dbReference type="Proteomes" id="UP001304895">
    <property type="component" value="Unassembled WGS sequence"/>
</dbReference>
<comment type="caution">
    <text evidence="2">The sequence shown here is derived from an EMBL/GenBank/DDBJ whole genome shotgun (WGS) entry which is preliminary data.</text>
</comment>
<feature type="compositionally biased region" description="Polar residues" evidence="1">
    <location>
        <begin position="587"/>
        <end position="596"/>
    </location>
</feature>
<feature type="compositionally biased region" description="Basic and acidic residues" evidence="1">
    <location>
        <begin position="8"/>
        <end position="18"/>
    </location>
</feature>
<proteinExistence type="predicted"/>
<keyword evidence="3" id="KW-1185">Reference proteome</keyword>
<evidence type="ECO:0000313" key="2">
    <source>
        <dbReference type="EMBL" id="KAK4138831.1"/>
    </source>
</evidence>
<feature type="region of interest" description="Disordered" evidence="1">
    <location>
        <begin position="454"/>
        <end position="603"/>
    </location>
</feature>
<organism evidence="2 3">
    <name type="scientific">Trichocladium antarcticum</name>
    <dbReference type="NCBI Taxonomy" id="1450529"/>
    <lineage>
        <taxon>Eukaryota</taxon>
        <taxon>Fungi</taxon>
        <taxon>Dikarya</taxon>
        <taxon>Ascomycota</taxon>
        <taxon>Pezizomycotina</taxon>
        <taxon>Sordariomycetes</taxon>
        <taxon>Sordariomycetidae</taxon>
        <taxon>Sordariales</taxon>
        <taxon>Chaetomiaceae</taxon>
        <taxon>Trichocladium</taxon>
    </lineage>
</organism>
<evidence type="ECO:0000256" key="1">
    <source>
        <dbReference type="SAM" id="MobiDB-lite"/>
    </source>
</evidence>
<accession>A0AAN6ZIM6</accession>
<protein>
    <submittedName>
        <fullName evidence="2">Uncharacterized protein</fullName>
    </submittedName>
</protein>
<sequence length="603" mass="67951">MIATASNRADEMSPRGEHTLGGTVRAHNLVALSDAELDSYLEQHRLDDGVAIDIDVEDPENLPESFIQRLRDRTQNMSDLARAGAVNLDQVNARLLAAASSRTPERAPSPPYVRGQSPTLPPSPPQGRATRNYDKLVAEGGRPMFPLELIDNVAKNPTAYRHLVRPWSTLADADYPKWWLIFETQLYHWECFRRWQAYNRNDGPPSYVQTCYPSRWEYVDCAYNAFVRHFRLDAPSYSAAAAALLAKYRVTRPVQFRQDLAQQDKLTEWIEYLAFECAVRDQYARGLQRLQLHHDEAWKTLVNSSPLRPYETVEYICDAGFGQDYQPERDQLDRALRLAESALEAAREGSTSRPGPRSTQFLPVAAAIAKFDEANEALQWYTRRMSLIAEFRRGTDKYYVRKEDLKRQECLVQWILDEMPFVEAELRKSGVSEAGTDAVGDALTAGHDGGVTAAVSYKGARKRRREETPTNDAMPAKRLKTVKRQNNMDAGEGRSADVPTLGPQPRRPQRRRHPSTSDHPPPHDSSTPIPPRRSARIAARQPVQNPPQSQPGAAPPPISGRPRRTTTAQPSKPRRPPSSKVSGRITAETTKPNTRSARSRPRP</sequence>
<feature type="compositionally biased region" description="Pro residues" evidence="1">
    <location>
        <begin position="544"/>
        <end position="559"/>
    </location>
</feature>
<dbReference type="EMBL" id="MU853401">
    <property type="protein sequence ID" value="KAK4138831.1"/>
    <property type="molecule type" value="Genomic_DNA"/>
</dbReference>
<gene>
    <name evidence="2" type="ORF">BT67DRAFT_24357</name>
</gene>